<dbReference type="AlphaFoldDB" id="A0A5M3WWR1"/>
<gene>
    <name evidence="2" type="ORF">Amac_075040</name>
</gene>
<accession>A0A5M3WWR1</accession>
<comment type="caution">
    <text evidence="2">The sequence shown here is derived from an EMBL/GenBank/DDBJ whole genome shotgun (WGS) entry which is preliminary data.</text>
</comment>
<name>A0A5M3WWR1_9ACTN</name>
<evidence type="ECO:0000313" key="3">
    <source>
        <dbReference type="Proteomes" id="UP000331127"/>
    </source>
</evidence>
<dbReference type="EMBL" id="BLAE01000051">
    <property type="protein sequence ID" value="GES13907.1"/>
    <property type="molecule type" value="Genomic_DNA"/>
</dbReference>
<proteinExistence type="predicted"/>
<evidence type="ECO:0000256" key="1">
    <source>
        <dbReference type="SAM" id="MobiDB-lite"/>
    </source>
</evidence>
<organism evidence="2 3">
    <name type="scientific">Acrocarpospora macrocephala</name>
    <dbReference type="NCBI Taxonomy" id="150177"/>
    <lineage>
        <taxon>Bacteria</taxon>
        <taxon>Bacillati</taxon>
        <taxon>Actinomycetota</taxon>
        <taxon>Actinomycetes</taxon>
        <taxon>Streptosporangiales</taxon>
        <taxon>Streptosporangiaceae</taxon>
        <taxon>Acrocarpospora</taxon>
    </lineage>
</organism>
<protein>
    <submittedName>
        <fullName evidence="2">Uncharacterized protein</fullName>
    </submittedName>
</protein>
<evidence type="ECO:0000313" key="2">
    <source>
        <dbReference type="EMBL" id="GES13907.1"/>
    </source>
</evidence>
<reference evidence="2 3" key="1">
    <citation type="submission" date="2019-10" db="EMBL/GenBank/DDBJ databases">
        <title>Whole genome shotgun sequence of Acrocarpospora macrocephala NBRC 16266.</title>
        <authorList>
            <person name="Ichikawa N."/>
            <person name="Kimura A."/>
            <person name="Kitahashi Y."/>
            <person name="Komaki H."/>
            <person name="Oguchi A."/>
        </authorList>
    </citation>
    <scope>NUCLEOTIDE SEQUENCE [LARGE SCALE GENOMIC DNA]</scope>
    <source>
        <strain evidence="2 3">NBRC 16266</strain>
    </source>
</reference>
<sequence length="148" mass="16519">MVPSVPPMLPHIRYRPISVAPRRGAYQAMNTIIIALIIKFVTEVRATATMRKWCRRSSRRPSPMDANSGSRPFRRGNRLTREFGTVKTDTKISTGAIRKGATCCHPYRNPASGRAMSEPTWVLRSLEARNTVRPSPRTIGISAASARE</sequence>
<dbReference type="Proteomes" id="UP000331127">
    <property type="component" value="Unassembled WGS sequence"/>
</dbReference>
<feature type="region of interest" description="Disordered" evidence="1">
    <location>
        <begin position="56"/>
        <end position="79"/>
    </location>
</feature>
<keyword evidence="3" id="KW-1185">Reference proteome</keyword>